<evidence type="ECO:0000256" key="6">
    <source>
        <dbReference type="ARBA" id="ARBA00023295"/>
    </source>
</evidence>
<keyword evidence="5" id="KW-0378">Hydrolase</keyword>
<gene>
    <name evidence="8" type="ORF">Vbra_6406</name>
</gene>
<dbReference type="Proteomes" id="UP000041254">
    <property type="component" value="Unassembled WGS sequence"/>
</dbReference>
<reference evidence="8 9" key="1">
    <citation type="submission" date="2014-11" db="EMBL/GenBank/DDBJ databases">
        <authorList>
            <person name="Zhu J."/>
            <person name="Qi W."/>
            <person name="Song R."/>
        </authorList>
    </citation>
    <scope>NUCLEOTIDE SEQUENCE [LARGE SCALE GENOMIC DNA]</scope>
</reference>
<dbReference type="STRING" id="1169540.A0A0G4H0P0"/>
<evidence type="ECO:0000313" key="8">
    <source>
        <dbReference type="EMBL" id="CEM36980.1"/>
    </source>
</evidence>
<dbReference type="Pfam" id="PF00933">
    <property type="entry name" value="Glyco_hydro_3"/>
    <property type="match status" value="1"/>
</dbReference>
<accession>A0A0G4H0P0</accession>
<dbReference type="SUPFAM" id="SSF51445">
    <property type="entry name" value="(Trans)glycosidases"/>
    <property type="match status" value="1"/>
</dbReference>
<evidence type="ECO:0000256" key="3">
    <source>
        <dbReference type="ARBA" id="ARBA00012744"/>
    </source>
</evidence>
<feature type="domain" description="Glycoside hydrolase family 3 N-terminal" evidence="7">
    <location>
        <begin position="22"/>
        <end position="74"/>
    </location>
</feature>
<evidence type="ECO:0000256" key="4">
    <source>
        <dbReference type="ARBA" id="ARBA00022729"/>
    </source>
</evidence>
<dbReference type="InterPro" id="IPR001764">
    <property type="entry name" value="Glyco_hydro_3_N"/>
</dbReference>
<evidence type="ECO:0000256" key="5">
    <source>
        <dbReference type="ARBA" id="ARBA00022801"/>
    </source>
</evidence>
<dbReference type="GO" id="GO:0008422">
    <property type="term" value="F:beta-glucosidase activity"/>
    <property type="evidence" value="ECO:0007669"/>
    <property type="project" value="UniProtKB-EC"/>
</dbReference>
<dbReference type="EC" id="3.2.1.21" evidence="3"/>
<dbReference type="InterPro" id="IPR051915">
    <property type="entry name" value="Cellulose_Degrad_GH3"/>
</dbReference>
<evidence type="ECO:0000259" key="7">
    <source>
        <dbReference type="Pfam" id="PF00933"/>
    </source>
</evidence>
<dbReference type="InterPro" id="IPR017853">
    <property type="entry name" value="GH"/>
</dbReference>
<keyword evidence="4" id="KW-0732">Signal</keyword>
<evidence type="ECO:0000256" key="1">
    <source>
        <dbReference type="ARBA" id="ARBA00000448"/>
    </source>
</evidence>
<keyword evidence="6" id="KW-0326">Glycosidase</keyword>
<dbReference type="EMBL" id="CDMY01000916">
    <property type="protein sequence ID" value="CEM36980.1"/>
    <property type="molecule type" value="Genomic_DNA"/>
</dbReference>
<dbReference type="OrthoDB" id="416222at2759"/>
<dbReference type="Gene3D" id="3.20.20.300">
    <property type="entry name" value="Glycoside hydrolase, family 3, N-terminal domain"/>
    <property type="match status" value="1"/>
</dbReference>
<dbReference type="AlphaFoldDB" id="A0A0G4H0P0"/>
<keyword evidence="9" id="KW-1185">Reference proteome</keyword>
<dbReference type="PANTHER" id="PTHR30620:SF16">
    <property type="entry name" value="LYSOSOMAL BETA GLUCOSIDASE"/>
    <property type="match status" value="1"/>
</dbReference>
<proteinExistence type="inferred from homology"/>
<dbReference type="VEuPathDB" id="CryptoDB:Vbra_6406"/>
<evidence type="ECO:0000256" key="2">
    <source>
        <dbReference type="ARBA" id="ARBA00005336"/>
    </source>
</evidence>
<dbReference type="InterPro" id="IPR036962">
    <property type="entry name" value="Glyco_hydro_3_N_sf"/>
</dbReference>
<evidence type="ECO:0000313" key="9">
    <source>
        <dbReference type="Proteomes" id="UP000041254"/>
    </source>
</evidence>
<protein>
    <recommendedName>
        <fullName evidence="3">beta-glucosidase</fullName>
        <ecNumber evidence="3">3.2.1.21</ecNumber>
    </recommendedName>
</protein>
<name>A0A0G4H0P0_VITBC</name>
<dbReference type="PANTHER" id="PTHR30620">
    <property type="entry name" value="PERIPLASMIC BETA-GLUCOSIDASE-RELATED"/>
    <property type="match status" value="1"/>
</dbReference>
<dbReference type="GO" id="GO:0009251">
    <property type="term" value="P:glucan catabolic process"/>
    <property type="evidence" value="ECO:0007669"/>
    <property type="project" value="TreeGrafter"/>
</dbReference>
<comment type="similarity">
    <text evidence="2">Belongs to the glycosyl hydrolase 3 family.</text>
</comment>
<sequence length="76" mass="8585">MSTCCGRLKRKMPRCCPRPEHYSEATMFPHNIGLGCASDPDLMRRIGRVTALELRAVGFTWNLAPITAVSTDYRRT</sequence>
<organism evidence="8 9">
    <name type="scientific">Vitrella brassicaformis (strain CCMP3155)</name>
    <dbReference type="NCBI Taxonomy" id="1169540"/>
    <lineage>
        <taxon>Eukaryota</taxon>
        <taxon>Sar</taxon>
        <taxon>Alveolata</taxon>
        <taxon>Colpodellida</taxon>
        <taxon>Vitrellaceae</taxon>
        <taxon>Vitrella</taxon>
    </lineage>
</organism>
<dbReference type="InParanoid" id="A0A0G4H0P0"/>
<comment type="catalytic activity">
    <reaction evidence="1">
        <text>Hydrolysis of terminal, non-reducing beta-D-glucosyl residues with release of beta-D-glucose.</text>
        <dbReference type="EC" id="3.2.1.21"/>
    </reaction>
</comment>